<reference evidence="2 3" key="1">
    <citation type="submission" date="2022-05" db="EMBL/GenBank/DDBJ databases">
        <title>Chromosome-level reference genomes for two strains of Caenorhabditis briggsae: an improved platform for comparative genomics.</title>
        <authorList>
            <person name="Stevens L."/>
            <person name="Andersen E.C."/>
        </authorList>
    </citation>
    <scope>NUCLEOTIDE SEQUENCE [LARGE SCALE GENOMIC DNA]</scope>
    <source>
        <strain evidence="2">QX1410_ONT</strain>
        <tissue evidence="2">Whole-organism</tissue>
    </source>
</reference>
<feature type="transmembrane region" description="Helical" evidence="1">
    <location>
        <begin position="62"/>
        <end position="86"/>
    </location>
</feature>
<dbReference type="AlphaFoldDB" id="A0AAE9CUR4"/>
<sequence length="151" mass="17454">MMENNECKWRNIDTMSTSHPHINFPRRNNFTTLTTENVYQETLKSGAELQDNAVTFLTNHMIATHAIIIAEAIFVGIGSIFSLVVLDSDNEYYLRISTNQLKPRSIPQKLLFFHCLLGRQSCTQTGGLSIFWRRRCLQNYHGYIHSCKNLQ</sequence>
<evidence type="ECO:0000313" key="2">
    <source>
        <dbReference type="EMBL" id="ULT81185.1"/>
    </source>
</evidence>
<dbReference type="Proteomes" id="UP000827892">
    <property type="component" value="Chromosome X"/>
</dbReference>
<accession>A0AAE9CUR4</accession>
<protein>
    <submittedName>
        <fullName evidence="2">Uncharacterized protein</fullName>
    </submittedName>
</protein>
<evidence type="ECO:0000256" key="1">
    <source>
        <dbReference type="SAM" id="Phobius"/>
    </source>
</evidence>
<name>A0AAE9CUR4_CAEBR</name>
<dbReference type="EMBL" id="CP090896">
    <property type="protein sequence ID" value="ULT81185.1"/>
    <property type="molecule type" value="Genomic_DNA"/>
</dbReference>
<proteinExistence type="predicted"/>
<gene>
    <name evidence="2" type="ORF">L3Y34_011218</name>
</gene>
<organism evidence="2 3">
    <name type="scientific">Caenorhabditis briggsae</name>
    <dbReference type="NCBI Taxonomy" id="6238"/>
    <lineage>
        <taxon>Eukaryota</taxon>
        <taxon>Metazoa</taxon>
        <taxon>Ecdysozoa</taxon>
        <taxon>Nematoda</taxon>
        <taxon>Chromadorea</taxon>
        <taxon>Rhabditida</taxon>
        <taxon>Rhabditina</taxon>
        <taxon>Rhabditomorpha</taxon>
        <taxon>Rhabditoidea</taxon>
        <taxon>Rhabditidae</taxon>
        <taxon>Peloderinae</taxon>
        <taxon>Caenorhabditis</taxon>
    </lineage>
</organism>
<keyword evidence="1" id="KW-1133">Transmembrane helix</keyword>
<keyword evidence="1" id="KW-0472">Membrane</keyword>
<keyword evidence="1" id="KW-0812">Transmembrane</keyword>
<evidence type="ECO:0000313" key="3">
    <source>
        <dbReference type="Proteomes" id="UP000827892"/>
    </source>
</evidence>